<organism evidence="1 2">
    <name type="scientific">Sphingomonas immobilis</name>
    <dbReference type="NCBI Taxonomy" id="3063997"/>
    <lineage>
        <taxon>Bacteria</taxon>
        <taxon>Pseudomonadati</taxon>
        <taxon>Pseudomonadota</taxon>
        <taxon>Alphaproteobacteria</taxon>
        <taxon>Sphingomonadales</taxon>
        <taxon>Sphingomonadaceae</taxon>
        <taxon>Sphingomonas</taxon>
    </lineage>
</organism>
<accession>A0ABT8ZW57</accession>
<gene>
    <name evidence="1" type="ORF">Q5H94_05630</name>
</gene>
<name>A0ABT8ZW57_9SPHN</name>
<protein>
    <submittedName>
        <fullName evidence="1">Uncharacterized protein</fullName>
    </submittedName>
</protein>
<dbReference type="RefSeq" id="WP_304560258.1">
    <property type="nucleotide sequence ID" value="NZ_JAUQSZ010000003.1"/>
</dbReference>
<dbReference type="Proteomes" id="UP001176468">
    <property type="component" value="Unassembled WGS sequence"/>
</dbReference>
<evidence type="ECO:0000313" key="1">
    <source>
        <dbReference type="EMBL" id="MDO7841798.1"/>
    </source>
</evidence>
<dbReference type="EMBL" id="JAUQSZ010000003">
    <property type="protein sequence ID" value="MDO7841798.1"/>
    <property type="molecule type" value="Genomic_DNA"/>
</dbReference>
<evidence type="ECO:0000313" key="2">
    <source>
        <dbReference type="Proteomes" id="UP001176468"/>
    </source>
</evidence>
<proteinExistence type="predicted"/>
<sequence length="64" mass="7471">MPIYRFCRIDDRNREIESFVVEAIDDDGAIAEAIRLDHAHFIDIWLGTRMISRVCPRNRGSHSN</sequence>
<comment type="caution">
    <text evidence="1">The sequence shown here is derived from an EMBL/GenBank/DDBJ whole genome shotgun (WGS) entry which is preliminary data.</text>
</comment>
<keyword evidence="2" id="KW-1185">Reference proteome</keyword>
<reference evidence="1" key="1">
    <citation type="submission" date="2023-07" db="EMBL/GenBank/DDBJ databases">
        <authorList>
            <person name="Kim M.K."/>
        </authorList>
    </citation>
    <scope>NUCLEOTIDE SEQUENCE</scope>
    <source>
        <strain evidence="1">CA1-15</strain>
    </source>
</reference>